<gene>
    <name evidence="1" type="ORF">EOE18_15300</name>
</gene>
<reference evidence="1 2" key="1">
    <citation type="submission" date="2019-01" db="EMBL/GenBank/DDBJ databases">
        <authorList>
            <person name="Chen W.-M."/>
        </authorList>
    </citation>
    <scope>NUCLEOTIDE SEQUENCE [LARGE SCALE GENOMIC DNA]</scope>
    <source>
        <strain evidence="1 2">FSY-9</strain>
    </source>
</reference>
<name>A0A3S2Y6Q4_9SPHN</name>
<accession>A0A3S2Y6Q4</accession>
<protein>
    <recommendedName>
        <fullName evidence="3">DUF2833 domain-containing protein</fullName>
    </recommendedName>
</protein>
<evidence type="ECO:0008006" key="3">
    <source>
        <dbReference type="Google" id="ProtNLM"/>
    </source>
</evidence>
<keyword evidence="2" id="KW-1185">Reference proteome</keyword>
<dbReference type="Proteomes" id="UP000282837">
    <property type="component" value="Unassembled WGS sequence"/>
</dbReference>
<sequence>MIQFKNIREVPEVQLIGWLKVLADNLRAADKAEIEATHGLDPLGSLIKSADLSTLCWVALDGDVPFCIFGCAPSVAPQVGIAWLMGTDRLDDIPHTFVRNTLRHLRQMHSLYPCLFNYIDARNDRSMRWLTTCGFSILQAIPEHGREKRPFILFARLDNRHV</sequence>
<evidence type="ECO:0000313" key="2">
    <source>
        <dbReference type="Proteomes" id="UP000282837"/>
    </source>
</evidence>
<dbReference type="AlphaFoldDB" id="A0A3S2Y6Q4"/>
<evidence type="ECO:0000313" key="1">
    <source>
        <dbReference type="EMBL" id="RVU03487.1"/>
    </source>
</evidence>
<dbReference type="RefSeq" id="WP_127711107.1">
    <property type="nucleotide sequence ID" value="NZ_SACO01000014.1"/>
</dbReference>
<dbReference type="OrthoDB" id="6711434at2"/>
<dbReference type="EMBL" id="SACO01000014">
    <property type="protein sequence ID" value="RVU03487.1"/>
    <property type="molecule type" value="Genomic_DNA"/>
</dbReference>
<organism evidence="1 2">
    <name type="scientific">Novosphingobium umbonatum</name>
    <dbReference type="NCBI Taxonomy" id="1908524"/>
    <lineage>
        <taxon>Bacteria</taxon>
        <taxon>Pseudomonadati</taxon>
        <taxon>Pseudomonadota</taxon>
        <taxon>Alphaproteobacteria</taxon>
        <taxon>Sphingomonadales</taxon>
        <taxon>Sphingomonadaceae</taxon>
        <taxon>Novosphingobium</taxon>
    </lineage>
</organism>
<proteinExistence type="predicted"/>
<comment type="caution">
    <text evidence="1">The sequence shown here is derived from an EMBL/GenBank/DDBJ whole genome shotgun (WGS) entry which is preliminary data.</text>
</comment>